<comment type="similarity">
    <text evidence="1">Belongs to the CATSPERD family.</text>
</comment>
<evidence type="ECO:0000256" key="9">
    <source>
        <dbReference type="ARBA" id="ARBA00023157"/>
    </source>
</evidence>
<gene>
    <name evidence="15" type="ORF">LY90DRAFT_198544</name>
</gene>
<keyword evidence="16" id="KW-1185">Reference proteome</keyword>
<proteinExistence type="inferred from homology"/>
<evidence type="ECO:0000313" key="16">
    <source>
        <dbReference type="Proteomes" id="UP000193920"/>
    </source>
</evidence>
<keyword evidence="8 13" id="KW-0472">Membrane</keyword>
<dbReference type="PANTHER" id="PTHR33722:SF1">
    <property type="entry name" value="CATION CHANNEL SPERM-ASSOCIATED AUXILIARY SUBUNIT DELTA"/>
    <property type="match status" value="1"/>
</dbReference>
<keyword evidence="6 13" id="KW-1133">Transmembrane helix</keyword>
<keyword evidence="4" id="KW-0732">Signal</keyword>
<comment type="subcellular location">
    <subcellularLocation>
        <location evidence="12">Cell projection</location>
        <location evidence="12">Cilium</location>
        <location evidence="12">Flagellum membrane</location>
        <topology evidence="12">Single-pass type I membrane protein</topology>
    </subcellularLocation>
</comment>
<keyword evidence="5" id="KW-0282">Flagellum</keyword>
<dbReference type="PANTHER" id="PTHR33722">
    <property type="entry name" value="CATION CHANNEL SPERM-ASSOCIATED PROTEIN SUBUNIT DELTA-RELATED"/>
    <property type="match status" value="1"/>
</dbReference>
<evidence type="ECO:0000256" key="2">
    <source>
        <dbReference type="ARBA" id="ARBA00022475"/>
    </source>
</evidence>
<keyword evidence="3 13" id="KW-0812">Transmembrane</keyword>
<name>A0A1Y2FMW4_9FUNG</name>
<organism evidence="15 16">
    <name type="scientific">Neocallimastix californiae</name>
    <dbReference type="NCBI Taxonomy" id="1754190"/>
    <lineage>
        <taxon>Eukaryota</taxon>
        <taxon>Fungi</taxon>
        <taxon>Fungi incertae sedis</taxon>
        <taxon>Chytridiomycota</taxon>
        <taxon>Chytridiomycota incertae sedis</taxon>
        <taxon>Neocallimastigomycetes</taxon>
        <taxon>Neocallimastigales</taxon>
        <taxon>Neocallimastigaceae</taxon>
        <taxon>Neocallimastix</taxon>
    </lineage>
</organism>
<evidence type="ECO:0000256" key="13">
    <source>
        <dbReference type="SAM" id="Phobius"/>
    </source>
</evidence>
<protein>
    <recommendedName>
        <fullName evidence="14">CATSPERD/E C-terminal domain-containing protein</fullName>
    </recommendedName>
</protein>
<reference evidence="15 16" key="1">
    <citation type="submission" date="2016-08" db="EMBL/GenBank/DDBJ databases">
        <title>A Parts List for Fungal Cellulosomes Revealed by Comparative Genomics.</title>
        <authorList>
            <consortium name="DOE Joint Genome Institute"/>
            <person name="Haitjema C.H."/>
            <person name="Gilmore S.P."/>
            <person name="Henske J.K."/>
            <person name="Solomon K.V."/>
            <person name="De Groot R."/>
            <person name="Kuo A."/>
            <person name="Mondo S.J."/>
            <person name="Salamov A.A."/>
            <person name="Labutti K."/>
            <person name="Zhao Z."/>
            <person name="Chiniquy J."/>
            <person name="Barry K."/>
            <person name="Brewer H.M."/>
            <person name="Purvine S.O."/>
            <person name="Wright A.T."/>
            <person name="Boxma B."/>
            <person name="Van Alen T."/>
            <person name="Hackstein J.H."/>
            <person name="Baker S.E."/>
            <person name="Grigoriev I.V."/>
            <person name="O'Malley M.A."/>
        </authorList>
    </citation>
    <scope>NUCLEOTIDE SEQUENCE [LARGE SCALE GENOMIC DNA]</scope>
    <source>
        <strain evidence="15 16">G1</strain>
    </source>
</reference>
<dbReference type="STRING" id="1754190.A0A1Y2FMW4"/>
<dbReference type="AlphaFoldDB" id="A0A1Y2FMW4"/>
<dbReference type="GO" id="GO:0030317">
    <property type="term" value="P:flagellated sperm motility"/>
    <property type="evidence" value="ECO:0007669"/>
    <property type="project" value="TreeGrafter"/>
</dbReference>
<feature type="domain" description="CATSPERD/E C-terminal" evidence="14">
    <location>
        <begin position="601"/>
        <end position="794"/>
    </location>
</feature>
<evidence type="ECO:0000256" key="6">
    <source>
        <dbReference type="ARBA" id="ARBA00022989"/>
    </source>
</evidence>
<accession>A0A1Y2FMW4</accession>
<keyword evidence="2" id="KW-1003">Cell membrane</keyword>
<dbReference type="Proteomes" id="UP000193920">
    <property type="component" value="Unassembled WGS sequence"/>
</dbReference>
<feature type="transmembrane region" description="Helical" evidence="13">
    <location>
        <begin position="767"/>
        <end position="792"/>
    </location>
</feature>
<evidence type="ECO:0000256" key="12">
    <source>
        <dbReference type="ARBA" id="ARBA00037793"/>
    </source>
</evidence>
<dbReference type="EMBL" id="MCOG01000004">
    <property type="protein sequence ID" value="ORY85269.1"/>
    <property type="molecule type" value="Genomic_DNA"/>
</dbReference>
<dbReference type="Pfam" id="PF22850">
    <property type="entry name" value="CATSPERD-E_C"/>
    <property type="match status" value="1"/>
</dbReference>
<dbReference type="GO" id="GO:0036128">
    <property type="term" value="C:CatSper complex"/>
    <property type="evidence" value="ECO:0007669"/>
    <property type="project" value="InterPro"/>
</dbReference>
<evidence type="ECO:0000256" key="10">
    <source>
        <dbReference type="ARBA" id="ARBA00023180"/>
    </source>
</evidence>
<dbReference type="InterPro" id="IPR028751">
    <property type="entry name" value="CATSPERD/E"/>
</dbReference>
<comment type="caution">
    <text evidence="15">The sequence shown here is derived from an EMBL/GenBank/DDBJ whole genome shotgun (WGS) entry which is preliminary data.</text>
</comment>
<keyword evidence="9" id="KW-1015">Disulfide bond</keyword>
<dbReference type="SUPFAM" id="SSF82171">
    <property type="entry name" value="DPP6 N-terminal domain-like"/>
    <property type="match status" value="1"/>
</dbReference>
<evidence type="ECO:0000256" key="7">
    <source>
        <dbReference type="ARBA" id="ARBA00023069"/>
    </source>
</evidence>
<dbReference type="OrthoDB" id="5968869at2759"/>
<evidence type="ECO:0000313" key="15">
    <source>
        <dbReference type="EMBL" id="ORY85269.1"/>
    </source>
</evidence>
<evidence type="ECO:0000256" key="1">
    <source>
        <dbReference type="ARBA" id="ARBA00010246"/>
    </source>
</evidence>
<evidence type="ECO:0000256" key="5">
    <source>
        <dbReference type="ARBA" id="ARBA00022846"/>
    </source>
</evidence>
<dbReference type="InterPro" id="IPR053814">
    <property type="entry name" value="CATSPERD/E_C"/>
</dbReference>
<evidence type="ECO:0000259" key="14">
    <source>
        <dbReference type="Pfam" id="PF22850"/>
    </source>
</evidence>
<evidence type="ECO:0000256" key="4">
    <source>
        <dbReference type="ARBA" id="ARBA00022729"/>
    </source>
</evidence>
<evidence type="ECO:0000256" key="3">
    <source>
        <dbReference type="ARBA" id="ARBA00022692"/>
    </source>
</evidence>
<keyword evidence="10" id="KW-0325">Glycoprotein</keyword>
<keyword evidence="11" id="KW-0966">Cell projection</keyword>
<evidence type="ECO:0000256" key="11">
    <source>
        <dbReference type="ARBA" id="ARBA00023273"/>
    </source>
</evidence>
<evidence type="ECO:0000256" key="8">
    <source>
        <dbReference type="ARBA" id="ARBA00023136"/>
    </source>
</evidence>
<keyword evidence="7" id="KW-0969">Cilium</keyword>
<sequence>MNGLKPIISFDDEENKFDVTDMSFSKNDGYWSVRLITKNPGQFVFNIHNNNINLFNCTIEKTKTSLSVINKILSTRIDNLNDDIKIPGNAIDIYHNPCYKNFIIIKSDNNYGARSFVYTLDNFRTINSIFLSQIEEKDIIIDIIPINPESLFILTSLNKIYKLSNMQTIEEINIFPSDQIITNIKSTSFCTPTIDYIKITKDCNSIENYNNYYVAYLYKDNQFYFTTDSFKSLNLTSIEQYGNIIDIVIHPLNNTFILLMLNRNDANIILIYDPAQDKINEGYNFEMGISQKNGEIYHINTLTKLLISELGSNELFIYGKNELFYSPNSGEYVYEMELIDKDNNSLLENDNEKIINVRTSKSGNVAVQTSSNRIFYGNTNRSELYEISSGISKDDISSTIWFNEFGDLYVITSNSNEPYISKRKLPIHNELAIKRVKGSNKVIATECPIYEFDSNVNSKYFIDVGETINFSSSVTMKSGFSNGISFTYSNIDLLNITYNDEEITPEKEFIDNSIKTLKRDVQITNKYKTKNGISTVVITPHSNQIECEIPPKKSTLYLECPPNRNIRYNVAEKYQSLTCDNTKYPNSFKYFKKYWKNWQKNEIGKKEKYEYFNCSIYGPPIPVYYSSEFIPTFSLYDGDTYIKDVDAEFVLIEDKGSIAYSYTKKLKNTNCTSKAQTWEEMIMKNPLDDISNAWTPENYVPCTNNNTKFNENDEYQIISTENKNSLSWKGQNNMYLMFTATVIDPEYSYCTLKAKFALYVYGASMKVYLQLLLVFGVIALIILLFFIGFFIYKRYYHNKKEKVA</sequence>